<proteinExistence type="predicted"/>
<evidence type="ECO:0000313" key="3">
    <source>
        <dbReference type="Proteomes" id="UP001500427"/>
    </source>
</evidence>
<organism evidence="2 3">
    <name type="scientific">Terrabacter aeriphilus</name>
    <dbReference type="NCBI Taxonomy" id="515662"/>
    <lineage>
        <taxon>Bacteria</taxon>
        <taxon>Bacillati</taxon>
        <taxon>Actinomycetota</taxon>
        <taxon>Actinomycetes</taxon>
        <taxon>Micrococcales</taxon>
        <taxon>Intrasporangiaceae</taxon>
        <taxon>Terrabacter</taxon>
    </lineage>
</organism>
<dbReference type="Proteomes" id="UP001500427">
    <property type="component" value="Unassembled WGS sequence"/>
</dbReference>
<dbReference type="EMBL" id="BAABIW010000006">
    <property type="protein sequence ID" value="GAA5017994.1"/>
    <property type="molecule type" value="Genomic_DNA"/>
</dbReference>
<dbReference type="Pfam" id="PF19778">
    <property type="entry name" value="RE_endonuc"/>
    <property type="match status" value="1"/>
</dbReference>
<name>A0ABP9J1V2_9MICO</name>
<accession>A0ABP9J1V2</accession>
<evidence type="ECO:0000259" key="1">
    <source>
        <dbReference type="Pfam" id="PF19778"/>
    </source>
</evidence>
<comment type="caution">
    <text evidence="2">The sequence shown here is derived from an EMBL/GenBank/DDBJ whole genome shotgun (WGS) entry which is preliminary data.</text>
</comment>
<feature type="domain" description="Type III restriction enzyme C-terminal endonuclease" evidence="1">
    <location>
        <begin position="287"/>
        <end position="372"/>
    </location>
</feature>
<reference evidence="3" key="1">
    <citation type="journal article" date="2019" name="Int. J. Syst. Evol. Microbiol.">
        <title>The Global Catalogue of Microorganisms (GCM) 10K type strain sequencing project: providing services to taxonomists for standard genome sequencing and annotation.</title>
        <authorList>
            <consortium name="The Broad Institute Genomics Platform"/>
            <consortium name="The Broad Institute Genome Sequencing Center for Infectious Disease"/>
            <person name="Wu L."/>
            <person name="Ma J."/>
        </authorList>
    </citation>
    <scope>NUCLEOTIDE SEQUENCE [LARGE SCALE GENOMIC DNA]</scope>
    <source>
        <strain evidence="3">JCM 17687</strain>
    </source>
</reference>
<gene>
    <name evidence="2" type="ORF">GCM10023258_04530</name>
</gene>
<evidence type="ECO:0000313" key="2">
    <source>
        <dbReference type="EMBL" id="GAA5017994.1"/>
    </source>
</evidence>
<keyword evidence="3" id="KW-1185">Reference proteome</keyword>
<dbReference type="InterPro" id="IPR045572">
    <property type="entry name" value="RE_endonuc_C"/>
</dbReference>
<sequence>MLNQAFIDYGTYAEVRRLADGTEVVRQKATETEAPVILPPAPLPVSTEGAAPIGGEWTATPVGIVDVVTRTAQAAVEAKKTAELIRYQPITHREPILVPQITSVPKAAAISLNEIDEDQYIRFEQLGKALTSDYSDELRRTKITATRQGDTVTMDVETASDKIASTLALDIPLSSTRESLLRRVMSVKGVQYRPLEVGAAQRIVDRLISAMGDDAGAFLSAFGDRCGQRVAAEVTRALSDASRAQVTYEDEVALEPLIKIREARKERVSGHADGSFNKSNAFNGWDKNLYSHCWFDTLPEFKAANAIDAGRSVVVWARLHINDIPITWTADGRRYNPDFVVVEEVDGKRIGWLVETKADKDVDSSEVIEKRRAARKWANTVNSSPAVEMEWRYLLLSEQDVADALGSWEHMKGFGQ</sequence>
<protein>
    <recommendedName>
        <fullName evidence="1">Type III restriction enzyme C-terminal endonuclease domain-containing protein</fullName>
    </recommendedName>
</protein>